<accession>A0A7H4PQG6</accession>
<protein>
    <submittedName>
        <fullName evidence="2">Uncharacterized protein</fullName>
    </submittedName>
</protein>
<feature type="transmembrane region" description="Helical" evidence="1">
    <location>
        <begin position="49"/>
        <end position="68"/>
    </location>
</feature>
<dbReference type="EMBL" id="UGMS01000006">
    <property type="protein sequence ID" value="STW80639.1"/>
    <property type="molecule type" value="Genomic_DNA"/>
</dbReference>
<evidence type="ECO:0000313" key="2">
    <source>
        <dbReference type="EMBL" id="STW80639.1"/>
    </source>
</evidence>
<name>A0A7H4PQG6_9ENTR</name>
<evidence type="ECO:0000256" key="1">
    <source>
        <dbReference type="SAM" id="Phobius"/>
    </source>
</evidence>
<proteinExistence type="predicted"/>
<reference evidence="2 3" key="1">
    <citation type="submission" date="2018-06" db="EMBL/GenBank/DDBJ databases">
        <authorList>
            <consortium name="Pathogen Informatics"/>
            <person name="Doyle S."/>
        </authorList>
    </citation>
    <scope>NUCLEOTIDE SEQUENCE [LARGE SCALE GENOMIC DNA]</scope>
    <source>
        <strain evidence="2 3">NCTC11685</strain>
    </source>
</reference>
<gene>
    <name evidence="2" type="ORF">NCTC11685_08005</name>
</gene>
<keyword evidence="1" id="KW-0812">Transmembrane</keyword>
<keyword evidence="1" id="KW-0472">Membrane</keyword>
<keyword evidence="1" id="KW-1133">Transmembrane helix</keyword>
<dbReference type="Proteomes" id="UP000254863">
    <property type="component" value="Unassembled WGS sequence"/>
</dbReference>
<evidence type="ECO:0000313" key="3">
    <source>
        <dbReference type="Proteomes" id="UP000254863"/>
    </source>
</evidence>
<sequence length="75" mass="8602">MPGGPSARRLFPLVIKPSSPRHTFAVNPSHNPGFYKRLNETSATMRKTWLPWLILSPSLLFLLLFTWFPPRAIDL</sequence>
<organism evidence="2 3">
    <name type="scientific">Klebsiella michiganensis</name>
    <dbReference type="NCBI Taxonomy" id="1134687"/>
    <lineage>
        <taxon>Bacteria</taxon>
        <taxon>Pseudomonadati</taxon>
        <taxon>Pseudomonadota</taxon>
        <taxon>Gammaproteobacteria</taxon>
        <taxon>Enterobacterales</taxon>
        <taxon>Enterobacteriaceae</taxon>
        <taxon>Klebsiella/Raoultella group</taxon>
        <taxon>Klebsiella</taxon>
    </lineage>
</organism>
<dbReference type="AlphaFoldDB" id="A0A7H4PQG6"/>
<comment type="caution">
    <text evidence="2">The sequence shown here is derived from an EMBL/GenBank/DDBJ whole genome shotgun (WGS) entry which is preliminary data.</text>
</comment>